<reference evidence="1" key="1">
    <citation type="journal article" date="2014" name="Front. Microbiol.">
        <title>High frequency of phylogenetically diverse reductive dehalogenase-homologous genes in deep subseafloor sedimentary metagenomes.</title>
        <authorList>
            <person name="Kawai M."/>
            <person name="Futagami T."/>
            <person name="Toyoda A."/>
            <person name="Takaki Y."/>
            <person name="Nishi S."/>
            <person name="Hori S."/>
            <person name="Arai W."/>
            <person name="Tsubouchi T."/>
            <person name="Morono Y."/>
            <person name="Uchiyama I."/>
            <person name="Ito T."/>
            <person name="Fujiyama A."/>
            <person name="Inagaki F."/>
            <person name="Takami H."/>
        </authorList>
    </citation>
    <scope>NUCLEOTIDE SEQUENCE</scope>
    <source>
        <strain evidence="1">Expedition CK06-06</strain>
    </source>
</reference>
<sequence>MTRQGFSGLIISYEITPLAAGPFRAGPTIVTVNGRSYKVEGPSLTVTDIEKQDLVTLAITSSSETVLIDEPFDITLTVQIKRLSGKFAGAEPIFPDNAPVLTIPWLVMEGIPGLNGPDINQILNKMLIQNKRPGFAINDYTRQPDFFDFSSFMSGSKRRALFALSRRLTRQNGTDYVEYSLTLPYSPIDEGNYVFGPVVFKGSVPVETDDMGK</sequence>
<proteinExistence type="predicted"/>
<name>X1UKN2_9ZZZZ</name>
<organism evidence="1">
    <name type="scientific">marine sediment metagenome</name>
    <dbReference type="NCBI Taxonomy" id="412755"/>
    <lineage>
        <taxon>unclassified sequences</taxon>
        <taxon>metagenomes</taxon>
        <taxon>ecological metagenomes</taxon>
    </lineage>
</organism>
<dbReference type="EMBL" id="BARW01021868">
    <property type="protein sequence ID" value="GAI92914.1"/>
    <property type="molecule type" value="Genomic_DNA"/>
</dbReference>
<evidence type="ECO:0000313" key="1">
    <source>
        <dbReference type="EMBL" id="GAI92914.1"/>
    </source>
</evidence>
<gene>
    <name evidence="1" type="ORF">S12H4_36651</name>
</gene>
<comment type="caution">
    <text evidence="1">The sequence shown here is derived from an EMBL/GenBank/DDBJ whole genome shotgun (WGS) entry which is preliminary data.</text>
</comment>
<accession>X1UKN2</accession>
<dbReference type="AlphaFoldDB" id="X1UKN2"/>
<protein>
    <submittedName>
        <fullName evidence="1">Uncharacterized protein</fullName>
    </submittedName>
</protein>
<feature type="non-terminal residue" evidence="1">
    <location>
        <position position="213"/>
    </location>
</feature>